<evidence type="ECO:0000256" key="3">
    <source>
        <dbReference type="ARBA" id="ARBA00022833"/>
    </source>
</evidence>
<name>A0A8S1BC79_ARCPL</name>
<dbReference type="SUPFAM" id="SSF49899">
    <property type="entry name" value="Concanavalin A-like lectins/glucanases"/>
    <property type="match status" value="1"/>
</dbReference>
<dbReference type="Pfam" id="PF00622">
    <property type="entry name" value="SPRY"/>
    <property type="match status" value="1"/>
</dbReference>
<dbReference type="GO" id="GO:0004842">
    <property type="term" value="F:ubiquitin-protein transferase activity"/>
    <property type="evidence" value="ECO:0007669"/>
    <property type="project" value="InterPro"/>
</dbReference>
<dbReference type="SMART" id="SM00449">
    <property type="entry name" value="SPRY"/>
    <property type="match status" value="1"/>
</dbReference>
<dbReference type="InterPro" id="IPR045129">
    <property type="entry name" value="RNF123/RKP/RSPRY1"/>
</dbReference>
<dbReference type="PANTHER" id="PTHR13363:SF6">
    <property type="entry name" value="RING FINGER AND SPRY DOMAIN-CONTAINING PROTEIN 1"/>
    <property type="match status" value="1"/>
</dbReference>
<sequence length="466" mass="52025">MSSDGSRSIGHKNVSLTVMGTCWCKDMAPEDAFEPPGTLASSTSAMEPRVGVPKVVDPVIVDQLVLELLTLIASFVDNDEESPVSLVKLHVIADKEEGWFQVVSSMVHVIPMEDPLGPSAITIVFDDCPLPSKDSVIKLTQLFGLCGQRATTGDMNVRVERNICVVLGCIADKLAGPNSVAVLTEDTLEYMLSFLIVRREPCINDWPSVTITPGDKWVFCAKWTLDNLFIVEGRPLSYEVVDMSPINAILNSQDVSEYLKISCDGLEARCDSYSFESVRCTFQVNSGSWYYECLIVDARSDANRMGDQKQPLLEPCQSSLEGYGIGDDLYSLSYDGCRKLIWHEAKPSPVTEVPGWKPGDIVGCLIDMDMREAIFSLNGERLKPCTELFETTRQGFFAAASFMAFQQCRFNFGHEPFRYPPTDRAFDCFNDHGYLTDEEKKVVPRRIYLEQLRCSSVREDSLHSML</sequence>
<accession>A0A8S1BC79</accession>
<evidence type="ECO:0000313" key="5">
    <source>
        <dbReference type="EMBL" id="CAB3256544.1"/>
    </source>
</evidence>
<dbReference type="InterPro" id="IPR001870">
    <property type="entry name" value="B30.2/SPRY"/>
</dbReference>
<dbReference type="InterPro" id="IPR003877">
    <property type="entry name" value="SPRY_dom"/>
</dbReference>
<dbReference type="InterPro" id="IPR013320">
    <property type="entry name" value="ConA-like_dom_sf"/>
</dbReference>
<gene>
    <name evidence="5" type="ORF">APLA_LOCUS15607</name>
</gene>
<dbReference type="GO" id="GO:0051603">
    <property type="term" value="P:proteolysis involved in protein catabolic process"/>
    <property type="evidence" value="ECO:0007669"/>
    <property type="project" value="TreeGrafter"/>
</dbReference>
<feature type="domain" description="B30.2/SPRY" evidence="4">
    <location>
        <begin position="228"/>
        <end position="417"/>
    </location>
</feature>
<dbReference type="Proteomes" id="UP000494256">
    <property type="component" value="Unassembled WGS sequence"/>
</dbReference>
<keyword evidence="1" id="KW-0479">Metal-binding</keyword>
<dbReference type="PROSITE" id="PS50188">
    <property type="entry name" value="B302_SPRY"/>
    <property type="match status" value="1"/>
</dbReference>
<dbReference type="EMBL" id="CADEBD010000491">
    <property type="protein sequence ID" value="CAB3256544.1"/>
    <property type="molecule type" value="Genomic_DNA"/>
</dbReference>
<dbReference type="Gene3D" id="2.60.120.920">
    <property type="match status" value="1"/>
</dbReference>
<evidence type="ECO:0000313" key="6">
    <source>
        <dbReference type="Proteomes" id="UP000494256"/>
    </source>
</evidence>
<evidence type="ECO:0000256" key="2">
    <source>
        <dbReference type="ARBA" id="ARBA00022771"/>
    </source>
</evidence>
<dbReference type="OrthoDB" id="7468259at2759"/>
<comment type="caution">
    <text evidence="5">The sequence shown here is derived from an EMBL/GenBank/DDBJ whole genome shotgun (WGS) entry which is preliminary data.</text>
</comment>
<dbReference type="GO" id="GO:0008270">
    <property type="term" value="F:zinc ion binding"/>
    <property type="evidence" value="ECO:0007669"/>
    <property type="project" value="UniProtKB-KW"/>
</dbReference>
<dbReference type="AlphaFoldDB" id="A0A8S1BC79"/>
<organism evidence="5 6">
    <name type="scientific">Arctia plantaginis</name>
    <name type="common">Wood tiger moth</name>
    <name type="synonym">Phalaena plantaginis</name>
    <dbReference type="NCBI Taxonomy" id="874455"/>
    <lineage>
        <taxon>Eukaryota</taxon>
        <taxon>Metazoa</taxon>
        <taxon>Ecdysozoa</taxon>
        <taxon>Arthropoda</taxon>
        <taxon>Hexapoda</taxon>
        <taxon>Insecta</taxon>
        <taxon>Pterygota</taxon>
        <taxon>Neoptera</taxon>
        <taxon>Endopterygota</taxon>
        <taxon>Lepidoptera</taxon>
        <taxon>Glossata</taxon>
        <taxon>Ditrysia</taxon>
        <taxon>Noctuoidea</taxon>
        <taxon>Erebidae</taxon>
        <taxon>Arctiinae</taxon>
        <taxon>Arctia</taxon>
    </lineage>
</organism>
<dbReference type="InterPro" id="IPR043136">
    <property type="entry name" value="B30.2/SPRY_sf"/>
</dbReference>
<keyword evidence="2" id="KW-0863">Zinc-finger</keyword>
<evidence type="ECO:0000259" key="4">
    <source>
        <dbReference type="PROSITE" id="PS50188"/>
    </source>
</evidence>
<dbReference type="GO" id="GO:0005737">
    <property type="term" value="C:cytoplasm"/>
    <property type="evidence" value="ECO:0007669"/>
    <property type="project" value="TreeGrafter"/>
</dbReference>
<protein>
    <recommendedName>
        <fullName evidence="4">B30.2/SPRY domain-containing protein</fullName>
    </recommendedName>
</protein>
<dbReference type="PANTHER" id="PTHR13363">
    <property type="entry name" value="RING FINGER AND SRY DOMAIN-CONTAINING"/>
    <property type="match status" value="1"/>
</dbReference>
<keyword evidence="3" id="KW-0862">Zinc</keyword>
<reference evidence="5 6" key="1">
    <citation type="submission" date="2020-04" db="EMBL/GenBank/DDBJ databases">
        <authorList>
            <person name="Wallbank WR R."/>
            <person name="Pardo Diaz C."/>
            <person name="Kozak K."/>
            <person name="Martin S."/>
            <person name="Jiggins C."/>
            <person name="Moest M."/>
            <person name="Warren A I."/>
            <person name="Byers J.R.P. K."/>
            <person name="Montejo-Kovacevich G."/>
            <person name="Yen C E."/>
        </authorList>
    </citation>
    <scope>NUCLEOTIDE SEQUENCE [LARGE SCALE GENOMIC DNA]</scope>
</reference>
<evidence type="ECO:0000256" key="1">
    <source>
        <dbReference type="ARBA" id="ARBA00022723"/>
    </source>
</evidence>
<proteinExistence type="predicted"/>